<gene>
    <name evidence="2" type="ORF">RYX45_14350</name>
</gene>
<dbReference type="RefSeq" id="WP_323467150.1">
    <property type="nucleotide sequence ID" value="NZ_CP144224.1"/>
</dbReference>
<evidence type="ECO:0000313" key="3">
    <source>
        <dbReference type="Proteomes" id="UP001285636"/>
    </source>
</evidence>
<proteinExistence type="predicted"/>
<dbReference type="AlphaFoldDB" id="A0AAJ2U430"/>
<protein>
    <submittedName>
        <fullName evidence="2">Uncharacterized protein</fullName>
    </submittedName>
</protein>
<organism evidence="2 3">
    <name type="scientific">Alkalihalophilus pseudofirmus</name>
    <name type="common">Bacillus pseudofirmus</name>
    <dbReference type="NCBI Taxonomy" id="79885"/>
    <lineage>
        <taxon>Bacteria</taxon>
        <taxon>Bacillati</taxon>
        <taxon>Bacillota</taxon>
        <taxon>Bacilli</taxon>
        <taxon>Bacillales</taxon>
        <taxon>Bacillaceae</taxon>
        <taxon>Alkalihalophilus</taxon>
    </lineage>
</organism>
<name>A0AAJ2U430_ALKPS</name>
<dbReference type="Proteomes" id="UP001285636">
    <property type="component" value="Unassembled WGS sequence"/>
</dbReference>
<feature type="coiled-coil region" evidence="1">
    <location>
        <begin position="251"/>
        <end position="285"/>
    </location>
</feature>
<keyword evidence="1" id="KW-0175">Coiled coil</keyword>
<sequence length="304" mass="34614">MIDFASIPASKALEIIHNSVSNNGFDFTYTGSVDELDLFNEVNRKLIELEKSFEVKNTELESIRILAMEFRVSTEYKEEVLTRINWLQRLYKAKEEIGSIDTLEKVKQLRKLISPVQTCPMKQQLMTLITELEQSLPEADLIQSEFTSEQRLMEKAIVEAGDVFINLGKVGRESVIIEVISQYGEDARIDIVTEMAAVLEQRVKSLSEEENHTELLMKLEQLPLGSMAGLTKDRKASIVKILMKQRKWNGLAALDRDIARLNHSIAKEEQEKEEAEHTIQTNAGKASVTLNVNAEDNELIKYDK</sequence>
<evidence type="ECO:0000256" key="1">
    <source>
        <dbReference type="SAM" id="Coils"/>
    </source>
</evidence>
<reference evidence="2" key="1">
    <citation type="submission" date="2023-10" db="EMBL/GenBank/DDBJ databases">
        <title>Screening of Alkalihalophilus pseudofirmusBZ-TG-HK211 and Its Alleviation of Salt Stress on Rapeseed Growth.</title>
        <authorList>
            <person name="Zhao B."/>
            <person name="Guo T."/>
        </authorList>
    </citation>
    <scope>NUCLEOTIDE SEQUENCE</scope>
    <source>
        <strain evidence="2">BZ-TG-HK211</strain>
    </source>
</reference>
<dbReference type="EMBL" id="JAWJAY010000003">
    <property type="protein sequence ID" value="MDV2886367.1"/>
    <property type="molecule type" value="Genomic_DNA"/>
</dbReference>
<evidence type="ECO:0000313" key="2">
    <source>
        <dbReference type="EMBL" id="MDV2886367.1"/>
    </source>
</evidence>
<accession>A0AAJ2U430</accession>
<comment type="caution">
    <text evidence="2">The sequence shown here is derived from an EMBL/GenBank/DDBJ whole genome shotgun (WGS) entry which is preliminary data.</text>
</comment>